<evidence type="ECO:0000313" key="3">
    <source>
        <dbReference type="EMBL" id="TPE43770.1"/>
    </source>
</evidence>
<feature type="compositionally biased region" description="Polar residues" evidence="1">
    <location>
        <begin position="66"/>
        <end position="81"/>
    </location>
</feature>
<gene>
    <name evidence="3" type="ORF">FJM65_12940</name>
</gene>
<evidence type="ECO:0000313" key="4">
    <source>
        <dbReference type="Proteomes" id="UP000316727"/>
    </source>
</evidence>
<keyword evidence="2" id="KW-0472">Membrane</keyword>
<dbReference type="OrthoDB" id="854008at2"/>
<proteinExistence type="predicted"/>
<dbReference type="Proteomes" id="UP000316727">
    <property type="component" value="Unassembled WGS sequence"/>
</dbReference>
<protein>
    <recommendedName>
        <fullName evidence="5">YtxH domain-containing protein</fullName>
    </recommendedName>
</protein>
<keyword evidence="4" id="KW-1185">Reference proteome</keyword>
<keyword evidence="2" id="KW-0812">Transmembrane</keyword>
<organism evidence="3 4">
    <name type="scientific">Pontibacter mangrovi</name>
    <dbReference type="NCBI Taxonomy" id="2589816"/>
    <lineage>
        <taxon>Bacteria</taxon>
        <taxon>Pseudomonadati</taxon>
        <taxon>Bacteroidota</taxon>
        <taxon>Cytophagia</taxon>
        <taxon>Cytophagales</taxon>
        <taxon>Hymenobacteraceae</taxon>
        <taxon>Pontibacter</taxon>
    </lineage>
</organism>
<feature type="compositionally biased region" description="Polar residues" evidence="1">
    <location>
        <begin position="101"/>
        <end position="113"/>
    </location>
</feature>
<feature type="transmembrane region" description="Helical" evidence="2">
    <location>
        <begin position="12"/>
        <end position="31"/>
    </location>
</feature>
<evidence type="ECO:0008006" key="5">
    <source>
        <dbReference type="Google" id="ProtNLM"/>
    </source>
</evidence>
<feature type="region of interest" description="Disordered" evidence="1">
    <location>
        <begin position="33"/>
        <end position="113"/>
    </location>
</feature>
<dbReference type="EMBL" id="VFRQ01000006">
    <property type="protein sequence ID" value="TPE43770.1"/>
    <property type="molecule type" value="Genomic_DNA"/>
</dbReference>
<name>A0A501W650_9BACT</name>
<reference evidence="3 4" key="1">
    <citation type="submission" date="2019-06" db="EMBL/GenBank/DDBJ databases">
        <title>A novel bacterium of genus Pontibacter, isolated from marine sediment.</title>
        <authorList>
            <person name="Huang H."/>
            <person name="Mo K."/>
            <person name="Hu Y."/>
        </authorList>
    </citation>
    <scope>NUCLEOTIDE SEQUENCE [LARGE SCALE GENOMIC DNA]</scope>
    <source>
        <strain evidence="3 4">HB172049</strain>
    </source>
</reference>
<sequence length="113" mass="11876">MKNKQKSSGGKVVAGLLAGAAAGVVAGMMLAPDKGTVTRKKVSEQASKLGDQVNKGYASTKDKVSDWTNKMKSSNSGSQAEGKTHKSPYTDSKKWDDQENKNMTGTARNTPGV</sequence>
<dbReference type="Pfam" id="PF12732">
    <property type="entry name" value="YtxH"/>
    <property type="match status" value="1"/>
</dbReference>
<keyword evidence="2" id="KW-1133">Transmembrane helix</keyword>
<evidence type="ECO:0000256" key="1">
    <source>
        <dbReference type="SAM" id="MobiDB-lite"/>
    </source>
</evidence>
<accession>A0A501W650</accession>
<comment type="caution">
    <text evidence="3">The sequence shown here is derived from an EMBL/GenBank/DDBJ whole genome shotgun (WGS) entry which is preliminary data.</text>
</comment>
<feature type="compositionally biased region" description="Basic and acidic residues" evidence="1">
    <location>
        <begin position="91"/>
        <end position="100"/>
    </location>
</feature>
<dbReference type="InterPro" id="IPR024623">
    <property type="entry name" value="YtxH"/>
</dbReference>
<dbReference type="AlphaFoldDB" id="A0A501W650"/>
<evidence type="ECO:0000256" key="2">
    <source>
        <dbReference type="SAM" id="Phobius"/>
    </source>
</evidence>